<name>B0C927_ACAM1</name>
<dbReference type="InterPro" id="IPR012338">
    <property type="entry name" value="Beta-lactam/transpept-like"/>
</dbReference>
<feature type="domain" description="Beta-lactamase class A catalytic" evidence="2">
    <location>
        <begin position="61"/>
        <end position="158"/>
    </location>
</feature>
<dbReference type="Pfam" id="PF13354">
    <property type="entry name" value="Beta-lactamase2"/>
    <property type="match status" value="1"/>
</dbReference>
<dbReference type="HOGENOM" id="CLU_890316_0_0_3"/>
<dbReference type="KEGG" id="amr:AM1_1537"/>
<proteinExistence type="predicted"/>
<keyword evidence="1" id="KW-0472">Membrane</keyword>
<dbReference type="AlphaFoldDB" id="B0C927"/>
<dbReference type="InterPro" id="IPR045155">
    <property type="entry name" value="Beta-lactam_cat"/>
</dbReference>
<dbReference type="eggNOG" id="COG2367">
    <property type="taxonomic scope" value="Bacteria"/>
</dbReference>
<evidence type="ECO:0000259" key="2">
    <source>
        <dbReference type="Pfam" id="PF13354"/>
    </source>
</evidence>
<organism evidence="3 4">
    <name type="scientific">Acaryochloris marina (strain MBIC 11017)</name>
    <dbReference type="NCBI Taxonomy" id="329726"/>
    <lineage>
        <taxon>Bacteria</taxon>
        <taxon>Bacillati</taxon>
        <taxon>Cyanobacteriota</taxon>
        <taxon>Cyanophyceae</taxon>
        <taxon>Acaryochloridales</taxon>
        <taxon>Acaryochloridaceae</taxon>
        <taxon>Acaryochloris</taxon>
    </lineage>
</organism>
<sequence>MDFYHHFEYKNFLKRGVITVLGTIFLLICLGLPYSEAVAVPSKLMDEFDALPGETSVLVLRDNEAVASLNAEKPLAIASAFKLQVLAKLQQQINAGQHSWDEVIQLKPEWKSIPSGILQDWPDQAPLTLQTLASLMISVSDNTAADILIQVVGRDTLATASPRNQPFLTTQEVFTLKSPENQDLLETYRQSTAPKDLLPSIHKAPLPPVELVDSEPLAPDIEWFFTTQELCQLIAQVADLPLMHINTGIINADNWQQVAFKGGAEPGVLNLTTALKDDLGNNYCVSATWNDQQQLEEYRFFNLFSDTLQSLE</sequence>
<dbReference type="GO" id="GO:0030655">
    <property type="term" value="P:beta-lactam antibiotic catabolic process"/>
    <property type="evidence" value="ECO:0007669"/>
    <property type="project" value="InterPro"/>
</dbReference>
<dbReference type="GO" id="GO:0046677">
    <property type="term" value="P:response to antibiotic"/>
    <property type="evidence" value="ECO:0007669"/>
    <property type="project" value="InterPro"/>
</dbReference>
<dbReference type="SUPFAM" id="SSF56601">
    <property type="entry name" value="beta-lactamase/transpeptidase-like"/>
    <property type="match status" value="1"/>
</dbReference>
<keyword evidence="4" id="KW-1185">Reference proteome</keyword>
<dbReference type="Proteomes" id="UP000000268">
    <property type="component" value="Chromosome"/>
</dbReference>
<evidence type="ECO:0000313" key="4">
    <source>
        <dbReference type="Proteomes" id="UP000000268"/>
    </source>
</evidence>
<evidence type="ECO:0000313" key="3">
    <source>
        <dbReference type="EMBL" id="ABW26562.1"/>
    </source>
</evidence>
<dbReference type="PANTHER" id="PTHR35333:SF5">
    <property type="entry name" value="CONSERVED LIPOPROTEIN LPQF-RELATED"/>
    <property type="match status" value="1"/>
</dbReference>
<protein>
    <submittedName>
        <fullName evidence="3">Beta-lactamase, putative</fullName>
    </submittedName>
</protein>
<evidence type="ECO:0000256" key="1">
    <source>
        <dbReference type="SAM" id="Phobius"/>
    </source>
</evidence>
<dbReference type="Gene3D" id="3.40.710.10">
    <property type="entry name" value="DD-peptidase/beta-lactamase superfamily"/>
    <property type="match status" value="1"/>
</dbReference>
<dbReference type="GO" id="GO:0008800">
    <property type="term" value="F:beta-lactamase activity"/>
    <property type="evidence" value="ECO:0007669"/>
    <property type="project" value="InterPro"/>
</dbReference>
<dbReference type="InterPro" id="IPR000871">
    <property type="entry name" value="Beta-lactam_class-A"/>
</dbReference>
<keyword evidence="1" id="KW-1133">Transmembrane helix</keyword>
<reference evidence="3 4" key="1">
    <citation type="journal article" date="2008" name="Proc. Natl. Acad. Sci. U.S.A.">
        <title>Niche adaptation and genome expansion in the chlorophyll d-producing cyanobacterium Acaryochloris marina.</title>
        <authorList>
            <person name="Swingley W.D."/>
            <person name="Chen M."/>
            <person name="Cheung P.C."/>
            <person name="Conrad A.L."/>
            <person name="Dejesa L.C."/>
            <person name="Hao J."/>
            <person name="Honchak B.M."/>
            <person name="Karbach L.E."/>
            <person name="Kurdoglu A."/>
            <person name="Lahiri S."/>
            <person name="Mastrian S.D."/>
            <person name="Miyashita H."/>
            <person name="Page L."/>
            <person name="Ramakrishna P."/>
            <person name="Satoh S."/>
            <person name="Sattley W.M."/>
            <person name="Shimada Y."/>
            <person name="Taylor H.L."/>
            <person name="Tomo T."/>
            <person name="Tsuchiya T."/>
            <person name="Wang Z.T."/>
            <person name="Raymond J."/>
            <person name="Mimuro M."/>
            <person name="Blankenship R.E."/>
            <person name="Touchman J.W."/>
        </authorList>
    </citation>
    <scope>NUCLEOTIDE SEQUENCE [LARGE SCALE GENOMIC DNA]</scope>
    <source>
        <strain evidence="4">MBIC 11017</strain>
    </source>
</reference>
<keyword evidence="1" id="KW-0812">Transmembrane</keyword>
<gene>
    <name evidence="3" type="ordered locus">AM1_1537</name>
</gene>
<dbReference type="STRING" id="329726.AM1_1537"/>
<dbReference type="PANTHER" id="PTHR35333">
    <property type="entry name" value="BETA-LACTAMASE"/>
    <property type="match status" value="1"/>
</dbReference>
<dbReference type="EMBL" id="CP000828">
    <property type="protein sequence ID" value="ABW26562.1"/>
    <property type="molecule type" value="Genomic_DNA"/>
</dbReference>
<dbReference type="RefSeq" id="WP_012162086.1">
    <property type="nucleotide sequence ID" value="NC_009925.1"/>
</dbReference>
<feature type="transmembrane region" description="Helical" evidence="1">
    <location>
        <begin position="12"/>
        <end position="34"/>
    </location>
</feature>
<accession>B0C927</accession>
<dbReference type="OrthoDB" id="9775096at2"/>